<gene>
    <name evidence="6" type="ORF">J8273_2746</name>
</gene>
<evidence type="ECO:0000259" key="5">
    <source>
        <dbReference type="PROSITE" id="PS51011"/>
    </source>
</evidence>
<keyword evidence="2" id="KW-0238">DNA-binding</keyword>
<organism evidence="6 7">
    <name type="scientific">Carpediemonas membranifera</name>
    <dbReference type="NCBI Taxonomy" id="201153"/>
    <lineage>
        <taxon>Eukaryota</taxon>
        <taxon>Metamonada</taxon>
        <taxon>Carpediemonas-like organisms</taxon>
        <taxon>Carpediemonas</taxon>
    </lineage>
</organism>
<feature type="domain" description="ARID" evidence="5">
    <location>
        <begin position="88"/>
        <end position="181"/>
    </location>
</feature>
<accession>A0A8J6B9A2</accession>
<dbReference type="AlphaFoldDB" id="A0A8J6B9A2"/>
<keyword evidence="4" id="KW-0539">Nucleus</keyword>
<dbReference type="SUPFAM" id="SSF46774">
    <property type="entry name" value="ARID-like"/>
    <property type="match status" value="1"/>
</dbReference>
<dbReference type="GO" id="GO:0003677">
    <property type="term" value="F:DNA binding"/>
    <property type="evidence" value="ECO:0007669"/>
    <property type="project" value="UniProtKB-KW"/>
</dbReference>
<evidence type="ECO:0000313" key="6">
    <source>
        <dbReference type="EMBL" id="KAG9395834.1"/>
    </source>
</evidence>
<dbReference type="OrthoDB" id="338531at2759"/>
<name>A0A8J6B9A2_9EUKA</name>
<dbReference type="Gene3D" id="1.10.150.60">
    <property type="entry name" value="ARID DNA-binding domain"/>
    <property type="match status" value="1"/>
</dbReference>
<dbReference type="Proteomes" id="UP000717585">
    <property type="component" value="Unassembled WGS sequence"/>
</dbReference>
<keyword evidence="1" id="KW-0805">Transcription regulation</keyword>
<dbReference type="PROSITE" id="PS51011">
    <property type="entry name" value="ARID"/>
    <property type="match status" value="1"/>
</dbReference>
<dbReference type="EMBL" id="JAHDYR010000008">
    <property type="protein sequence ID" value="KAG9395834.1"/>
    <property type="molecule type" value="Genomic_DNA"/>
</dbReference>
<evidence type="ECO:0000313" key="7">
    <source>
        <dbReference type="Proteomes" id="UP000717585"/>
    </source>
</evidence>
<dbReference type="InterPro" id="IPR001606">
    <property type="entry name" value="ARID_dom"/>
</dbReference>
<evidence type="ECO:0000256" key="2">
    <source>
        <dbReference type="ARBA" id="ARBA00023125"/>
    </source>
</evidence>
<dbReference type="InterPro" id="IPR036431">
    <property type="entry name" value="ARID_dom_sf"/>
</dbReference>
<proteinExistence type="predicted"/>
<dbReference type="CDD" id="cd16100">
    <property type="entry name" value="ARID"/>
    <property type="match status" value="1"/>
</dbReference>
<comment type="caution">
    <text evidence="6">The sequence shown here is derived from an EMBL/GenBank/DDBJ whole genome shotgun (WGS) entry which is preliminary data.</text>
</comment>
<dbReference type="SMART" id="SM01014">
    <property type="entry name" value="ARID"/>
    <property type="match status" value="1"/>
</dbReference>
<sequence>MDFDNGIPGAGSFGMFTTGIPINPLDLGAGSEELSKTTELFQETPSLKPMNFSLHAQPGNIPGTEEMSNTEQLSREETERMMGFMENDNQSSEFLAFLRELHKANKGTGLKRMPVVGHRELDLYQLFTLVEHYGGLDHVVKNKLFKEIAKQLGLPPSVTNAGFVLRNKYEKLILPYEKVLAQRYSTLNHHTHESPPVQITTKRPAESMPNAFALAFPQESDVFGASLQGTNTPVYGALKAVLNFFVTTFGTALDRMSAVICTQESNLAREENVDITPLLTTLRPLICFLSSLPGSALPYVFHAWPLSTLPLMDIDALDDQILLKSDLNANINSIFIGASPNVTGLAWPRGEHLRHLKVMWDGFDTSMFTAAIAAYPNLNTLTIGDARSVDLGTMPSMRMLYRANIIKLPGRMTKTLAQVSRQCPQLTILRVAYDPAERRRDSEPVVPFPPPGTVFPGVVDLCLSNCRCVEMSRMPFAFPKLRRFNMCHSVVKPIQLAGDRPSGAPRDSVATNCGLETVMPNLATLSMCTCSGQLSTSLPYSHQMTLTLNMTPGVHELPSSSTAPHRVVDGDKPFNIVPMLGVNDGMLNGLDVPDTMAGIPVSGGTCNLGNMDDLTEALGN</sequence>
<keyword evidence="3" id="KW-0804">Transcription</keyword>
<dbReference type="SMART" id="SM00501">
    <property type="entry name" value="BRIGHT"/>
    <property type="match status" value="1"/>
</dbReference>
<protein>
    <submittedName>
        <fullName evidence="6">ARID/BRIGHT DNA binding domain</fullName>
    </submittedName>
</protein>
<dbReference type="PANTHER" id="PTHR15348">
    <property type="entry name" value="AT-RICH INTERACTIVE DOMAIN-CONTAINING PROTEIN ARID DOMAIN- CONTAINING PROTEIN DEAD RINGER PROTEIN B-CELL REGULATOR OF IGH TRANSCRIPTION BRIGHT"/>
    <property type="match status" value="1"/>
</dbReference>
<reference evidence="6" key="1">
    <citation type="submission" date="2021-05" db="EMBL/GenBank/DDBJ databases">
        <title>A free-living protist that lacks canonical eukaryotic 1 DNA replication and segregation systems.</title>
        <authorList>
            <person name="Salas-Leiva D.E."/>
            <person name="Tromer E.C."/>
            <person name="Curtis B.A."/>
            <person name="Jerlstrom-Hultqvist J."/>
            <person name="Kolisko M."/>
            <person name="Yi Z."/>
            <person name="Salas-Leiva J.S."/>
            <person name="Gallot-Lavallee L."/>
            <person name="Kops G.J.P.L."/>
            <person name="Archibald J.M."/>
            <person name="Simpson A.G.B."/>
            <person name="Roger A.J."/>
        </authorList>
    </citation>
    <scope>NUCLEOTIDE SEQUENCE</scope>
    <source>
        <strain evidence="6">BICM</strain>
    </source>
</reference>
<dbReference type="GO" id="GO:0006357">
    <property type="term" value="P:regulation of transcription by RNA polymerase II"/>
    <property type="evidence" value="ECO:0007669"/>
    <property type="project" value="InterPro"/>
</dbReference>
<dbReference type="Pfam" id="PF01388">
    <property type="entry name" value="ARID"/>
    <property type="match status" value="1"/>
</dbReference>
<evidence type="ECO:0000256" key="3">
    <source>
        <dbReference type="ARBA" id="ARBA00023163"/>
    </source>
</evidence>
<dbReference type="PANTHER" id="PTHR15348:SF0">
    <property type="entry name" value="PROTEIN DEAD RINGER"/>
    <property type="match status" value="1"/>
</dbReference>
<dbReference type="InterPro" id="IPR045147">
    <property type="entry name" value="ARI3A/B/C"/>
</dbReference>
<evidence type="ECO:0000256" key="4">
    <source>
        <dbReference type="ARBA" id="ARBA00023242"/>
    </source>
</evidence>
<evidence type="ECO:0000256" key="1">
    <source>
        <dbReference type="ARBA" id="ARBA00023015"/>
    </source>
</evidence>
<dbReference type="GO" id="GO:0005634">
    <property type="term" value="C:nucleus"/>
    <property type="evidence" value="ECO:0007669"/>
    <property type="project" value="TreeGrafter"/>
</dbReference>
<keyword evidence="7" id="KW-1185">Reference proteome</keyword>